<feature type="compositionally biased region" description="Polar residues" evidence="1">
    <location>
        <begin position="8"/>
        <end position="25"/>
    </location>
</feature>
<evidence type="ECO:0000256" key="1">
    <source>
        <dbReference type="SAM" id="MobiDB-lite"/>
    </source>
</evidence>
<evidence type="ECO:0000313" key="3">
    <source>
        <dbReference type="Proteomes" id="UP000187406"/>
    </source>
</evidence>
<sequence>HSHKRNPYSPSDQFLPKSSNIVKFG</sequence>
<keyword evidence="3" id="KW-1185">Reference proteome</keyword>
<proteinExistence type="predicted"/>
<name>A0A1Q3AZ09_CEPFO</name>
<evidence type="ECO:0000313" key="2">
    <source>
        <dbReference type="EMBL" id="GAV60792.1"/>
    </source>
</evidence>
<dbReference type="AlphaFoldDB" id="A0A1Q3AZ09"/>
<gene>
    <name evidence="2" type="ORF">CFOL_v3_04320</name>
</gene>
<dbReference type="EMBL" id="BDDD01000168">
    <property type="protein sequence ID" value="GAV60792.1"/>
    <property type="molecule type" value="Genomic_DNA"/>
</dbReference>
<protein>
    <submittedName>
        <fullName evidence="2">Uncharacterized protein</fullName>
    </submittedName>
</protein>
<dbReference type="OrthoDB" id="1750780at2759"/>
<accession>A0A1Q3AZ09</accession>
<reference evidence="3" key="1">
    <citation type="submission" date="2016-04" db="EMBL/GenBank/DDBJ databases">
        <title>Cephalotus genome sequencing.</title>
        <authorList>
            <person name="Fukushima K."/>
            <person name="Hasebe M."/>
            <person name="Fang X."/>
        </authorList>
    </citation>
    <scope>NUCLEOTIDE SEQUENCE [LARGE SCALE GENOMIC DNA]</scope>
    <source>
        <strain evidence="3">cv. St1</strain>
    </source>
</reference>
<feature type="region of interest" description="Disordered" evidence="1">
    <location>
        <begin position="1"/>
        <end position="25"/>
    </location>
</feature>
<feature type="non-terminal residue" evidence="2">
    <location>
        <position position="1"/>
    </location>
</feature>
<comment type="caution">
    <text evidence="2">The sequence shown here is derived from an EMBL/GenBank/DDBJ whole genome shotgun (WGS) entry which is preliminary data.</text>
</comment>
<dbReference type="Proteomes" id="UP000187406">
    <property type="component" value="Unassembled WGS sequence"/>
</dbReference>
<organism evidence="2 3">
    <name type="scientific">Cephalotus follicularis</name>
    <name type="common">Albany pitcher plant</name>
    <dbReference type="NCBI Taxonomy" id="3775"/>
    <lineage>
        <taxon>Eukaryota</taxon>
        <taxon>Viridiplantae</taxon>
        <taxon>Streptophyta</taxon>
        <taxon>Embryophyta</taxon>
        <taxon>Tracheophyta</taxon>
        <taxon>Spermatophyta</taxon>
        <taxon>Magnoliopsida</taxon>
        <taxon>eudicotyledons</taxon>
        <taxon>Gunneridae</taxon>
        <taxon>Pentapetalae</taxon>
        <taxon>rosids</taxon>
        <taxon>fabids</taxon>
        <taxon>Oxalidales</taxon>
        <taxon>Cephalotaceae</taxon>
        <taxon>Cephalotus</taxon>
    </lineage>
</organism>